<dbReference type="Proteomes" id="UP000245802">
    <property type="component" value="Chromosome"/>
</dbReference>
<feature type="compositionally biased region" description="Low complexity" evidence="2">
    <location>
        <begin position="48"/>
        <end position="62"/>
    </location>
</feature>
<name>A0A2Z3H577_9BACT</name>
<dbReference type="KEGG" id="gog:C1280_22470"/>
<keyword evidence="1" id="KW-0175">Coiled coil</keyword>
<dbReference type="EMBL" id="CP025958">
    <property type="protein sequence ID" value="AWM39482.1"/>
    <property type="molecule type" value="Genomic_DNA"/>
</dbReference>
<proteinExistence type="predicted"/>
<evidence type="ECO:0000256" key="2">
    <source>
        <dbReference type="SAM" id="MobiDB-lite"/>
    </source>
</evidence>
<organism evidence="3 4">
    <name type="scientific">Gemmata obscuriglobus</name>
    <dbReference type="NCBI Taxonomy" id="114"/>
    <lineage>
        <taxon>Bacteria</taxon>
        <taxon>Pseudomonadati</taxon>
        <taxon>Planctomycetota</taxon>
        <taxon>Planctomycetia</taxon>
        <taxon>Gemmatales</taxon>
        <taxon>Gemmataceae</taxon>
        <taxon>Gemmata</taxon>
    </lineage>
</organism>
<evidence type="ECO:0000256" key="1">
    <source>
        <dbReference type="SAM" id="Coils"/>
    </source>
</evidence>
<evidence type="ECO:0008006" key="5">
    <source>
        <dbReference type="Google" id="ProtNLM"/>
    </source>
</evidence>
<evidence type="ECO:0000313" key="4">
    <source>
        <dbReference type="Proteomes" id="UP000245802"/>
    </source>
</evidence>
<dbReference type="RefSeq" id="WP_010050462.1">
    <property type="nucleotide sequence ID" value="NZ_CP025958.1"/>
</dbReference>
<accession>A0A2Z3H577</accession>
<evidence type="ECO:0000313" key="3">
    <source>
        <dbReference type="EMBL" id="AWM39482.1"/>
    </source>
</evidence>
<sequence>MSIEFACPTCSGTLRVDDESAGRSIRCGACLTTLRVPDAAAANAAADGFPEPSAAAPSPDDPFGGTPEPLAAVPVSRPRARARTDRDREPDRDPDRPRRRRRPPPPPGRGPLFWLALVAGLGALLVSLCCGGLYVAVPGAKWRDHRSDNGGFKVELPAAPRKDMDQIAGNNPDPNMTTEGTILFRALEEYAIVYGNISPQERQLLSDKDRIDAAVQAMKTSGEVRSIVSQKEITVNGFPGREVEFSGQGGGHYGVRVVIAESRVYVLVAGGKLTQPGNANVRRFLDSFEITDPALKVAGQKRIDAERARVTAAERARAEVERATRAREQQDARNASLAAARETLAVAEGEQREVFLAIEAAARRQRDIGAAGELSTETTIDLGEVAQRAAIEALKAVRTGAEGAAAAALAIGERERRFAAFVAGPGRYTGRPPELPAEPALRLTFDGTAEQRVTAAPDGKRFPVPAGAAFAEGPSGTALYLPPGTRADLIALPPVGKLTRGSALTVSAWVKTTAPDIEVFRFGCQGKARWDTLSVRVTGTLTYVQEIDGLPERFAKLTAPSIADGRWHHVAVTREEVAAPRRGEQTTFYVDGKQVGRSVGAGGPDRTAAFCPLALGIPPVKRPVVPGGIVGPGGPPVPGSVIVLDDVQNFAVDEVCVFAEALSESAVRKLAGVPSLPVAPAPRPAGK</sequence>
<feature type="compositionally biased region" description="Basic and acidic residues" evidence="2">
    <location>
        <begin position="82"/>
        <end position="96"/>
    </location>
</feature>
<keyword evidence="4" id="KW-1185">Reference proteome</keyword>
<dbReference type="Gene3D" id="2.60.120.200">
    <property type="match status" value="1"/>
</dbReference>
<dbReference type="AlphaFoldDB" id="A0A2Z3H577"/>
<protein>
    <recommendedName>
        <fullName evidence="5">LamG-like jellyroll fold domain-containing protein</fullName>
    </recommendedName>
</protein>
<dbReference type="Pfam" id="PF13385">
    <property type="entry name" value="Laminin_G_3"/>
    <property type="match status" value="1"/>
</dbReference>
<feature type="coiled-coil region" evidence="1">
    <location>
        <begin position="303"/>
        <end position="333"/>
    </location>
</feature>
<feature type="region of interest" description="Disordered" evidence="2">
    <location>
        <begin position="48"/>
        <end position="109"/>
    </location>
</feature>
<dbReference type="InterPro" id="IPR013320">
    <property type="entry name" value="ConA-like_dom_sf"/>
</dbReference>
<gene>
    <name evidence="3" type="ORF">C1280_22470</name>
</gene>
<dbReference type="SUPFAM" id="SSF49899">
    <property type="entry name" value="Concanavalin A-like lectins/glucanases"/>
    <property type="match status" value="1"/>
</dbReference>
<reference evidence="3 4" key="1">
    <citation type="submission" date="2018-01" db="EMBL/GenBank/DDBJ databases">
        <title>G. obscuriglobus.</title>
        <authorList>
            <person name="Franke J."/>
            <person name="Blomberg W."/>
            <person name="Selmecki A."/>
        </authorList>
    </citation>
    <scope>NUCLEOTIDE SEQUENCE [LARGE SCALE GENOMIC DNA]</scope>
    <source>
        <strain evidence="3 4">DSM 5831</strain>
    </source>
</reference>
<dbReference type="OrthoDB" id="209478at2"/>